<accession>A0AB36B6T3</accession>
<dbReference type="Pfam" id="PF01381">
    <property type="entry name" value="HTH_3"/>
    <property type="match status" value="1"/>
</dbReference>
<dbReference type="PANTHER" id="PTHR46558:SF11">
    <property type="entry name" value="HTH-TYPE TRANSCRIPTIONAL REGULATOR XRE"/>
    <property type="match status" value="1"/>
</dbReference>
<keyword evidence="1" id="KW-0238">DNA-binding</keyword>
<organism evidence="3 4">
    <name type="scientific">Clostridium innocuum</name>
    <dbReference type="NCBI Taxonomy" id="1522"/>
    <lineage>
        <taxon>Bacteria</taxon>
        <taxon>Bacillati</taxon>
        <taxon>Bacillota</taxon>
        <taxon>Clostridia</taxon>
        <taxon>Eubacteriales</taxon>
        <taxon>Clostridiaceae</taxon>
        <taxon>Clostridium</taxon>
    </lineage>
</organism>
<evidence type="ECO:0000259" key="2">
    <source>
        <dbReference type="PROSITE" id="PS50943"/>
    </source>
</evidence>
<dbReference type="InterPro" id="IPR001387">
    <property type="entry name" value="Cro/C1-type_HTH"/>
</dbReference>
<evidence type="ECO:0000256" key="1">
    <source>
        <dbReference type="ARBA" id="ARBA00023125"/>
    </source>
</evidence>
<dbReference type="SUPFAM" id="SSF47413">
    <property type="entry name" value="lambda repressor-like DNA-binding domains"/>
    <property type="match status" value="1"/>
</dbReference>
<dbReference type="InterPro" id="IPR010982">
    <property type="entry name" value="Lambda_DNA-bd_dom_sf"/>
</dbReference>
<dbReference type="Proteomes" id="UP000604383">
    <property type="component" value="Unassembled WGS sequence"/>
</dbReference>
<evidence type="ECO:0000313" key="4">
    <source>
        <dbReference type="Proteomes" id="UP000604383"/>
    </source>
</evidence>
<dbReference type="GO" id="GO:0003677">
    <property type="term" value="F:DNA binding"/>
    <property type="evidence" value="ECO:0007669"/>
    <property type="project" value="UniProtKB-KW"/>
</dbReference>
<dbReference type="PANTHER" id="PTHR46558">
    <property type="entry name" value="TRACRIPTIONAL REGULATORY PROTEIN-RELATED-RELATED"/>
    <property type="match status" value="1"/>
</dbReference>
<dbReference type="RefSeq" id="WP_161129168.1">
    <property type="nucleotide sequence ID" value="NZ_WWTM01000027.1"/>
</dbReference>
<dbReference type="AlphaFoldDB" id="A0AB36B6T3"/>
<gene>
    <name evidence="3" type="ORF">GT664_09960</name>
</gene>
<dbReference type="Gene3D" id="1.10.260.40">
    <property type="entry name" value="lambda repressor-like DNA-binding domains"/>
    <property type="match status" value="1"/>
</dbReference>
<dbReference type="PROSITE" id="PS50943">
    <property type="entry name" value="HTH_CROC1"/>
    <property type="match status" value="1"/>
</dbReference>
<proteinExistence type="predicted"/>
<reference evidence="3" key="1">
    <citation type="journal article" date="2019" name="Nat. Med.">
        <title>A library of human gut bacterial isolates paired with longitudinal multiomics data enables mechanistic microbiome research.</title>
        <authorList>
            <person name="Poyet M."/>
            <person name="Groussin M."/>
            <person name="Gibbons S.M."/>
            <person name="Avila-Pacheco J."/>
            <person name="Jiang X."/>
            <person name="Kearney S.M."/>
            <person name="Perrotta A.R."/>
            <person name="Berdy B."/>
            <person name="Zhao S."/>
            <person name="Lieberman T.D."/>
            <person name="Swanson P.K."/>
            <person name="Smith M."/>
            <person name="Roesemann S."/>
            <person name="Alexander J.E."/>
            <person name="Rich S.A."/>
            <person name="Livny J."/>
            <person name="Vlamakis H."/>
            <person name="Clish C."/>
            <person name="Bullock K."/>
            <person name="Deik A."/>
            <person name="Scott J."/>
            <person name="Pierce K.A."/>
            <person name="Xavier R.J."/>
            <person name="Alm E.J."/>
        </authorList>
    </citation>
    <scope>NUCLEOTIDE SEQUENCE</scope>
    <source>
        <strain evidence="3">BIOML-A12</strain>
    </source>
</reference>
<dbReference type="EMBL" id="WWTN01000014">
    <property type="protein sequence ID" value="MZH56071.1"/>
    <property type="molecule type" value="Genomic_DNA"/>
</dbReference>
<feature type="domain" description="HTH cro/C1-type" evidence="2">
    <location>
        <begin position="7"/>
        <end position="61"/>
    </location>
</feature>
<protein>
    <submittedName>
        <fullName evidence="3">Helix-turn-helix domain-containing protein</fullName>
    </submittedName>
</protein>
<dbReference type="CDD" id="cd00093">
    <property type="entry name" value="HTH_XRE"/>
    <property type="match status" value="1"/>
</dbReference>
<dbReference type="SMART" id="SM00530">
    <property type="entry name" value="HTH_XRE"/>
    <property type="match status" value="1"/>
</dbReference>
<sequence>MKINEIIRQKRIEKGLTQEQVAKYLGVSVPAVSKWESATTYPDIMLLPALARLLDTDLNTLLSFKDSLTKNEVALFMNQVTETIEKDGFEAGYKLAMDKIKEYPNCDLLISNMAMLLDGAWLLTGEKPNDKYQNEIEQLHRRAATSNDINIREQSQGILISKLIENGNFDEAQNMLNTFTDKSWTDKKKLQIDLYIAKGELNEAAQITEEKLLSATSEIHSCLICLMEIAIKEDRKSDAEYIANVDKNAAQIFDLWEYSSYVAQLQLYDATKERLKAFKILIPMLKSLTKKWEINKSPLYRHIKTKEVDKAFGRKLQKTIIQSLNDEEKEALNKDIEFKQIIQQLNDDQ</sequence>
<name>A0AB36B6T3_CLOIN</name>
<evidence type="ECO:0000313" key="3">
    <source>
        <dbReference type="EMBL" id="MZH56071.1"/>
    </source>
</evidence>
<comment type="caution">
    <text evidence="3">The sequence shown here is derived from an EMBL/GenBank/DDBJ whole genome shotgun (WGS) entry which is preliminary data.</text>
</comment>